<dbReference type="Pfam" id="PF00440">
    <property type="entry name" value="TetR_N"/>
    <property type="match status" value="1"/>
</dbReference>
<evidence type="ECO:0000313" key="5">
    <source>
        <dbReference type="Proteomes" id="UP000280417"/>
    </source>
</evidence>
<reference evidence="4 5" key="1">
    <citation type="submission" date="2018-06" db="EMBL/GenBank/DDBJ databases">
        <title>Extensive metabolic versatility and redundancy in microbially diverse, dynamic hydrothermal sediments.</title>
        <authorList>
            <person name="Dombrowski N."/>
            <person name="Teske A."/>
            <person name="Baker B.J."/>
        </authorList>
    </citation>
    <scope>NUCLEOTIDE SEQUENCE [LARGE SCALE GENOMIC DNA]</scope>
    <source>
        <strain evidence="4">B3_G15</strain>
    </source>
</reference>
<protein>
    <submittedName>
        <fullName evidence="4">TetR/AcrR family transcriptional regulator</fullName>
    </submittedName>
</protein>
<dbReference type="PRINTS" id="PR00455">
    <property type="entry name" value="HTHTETR"/>
</dbReference>
<gene>
    <name evidence="4" type="ORF">DRJ04_04855</name>
</gene>
<dbReference type="Proteomes" id="UP000280417">
    <property type="component" value="Unassembled WGS sequence"/>
</dbReference>
<dbReference type="GO" id="GO:0045892">
    <property type="term" value="P:negative regulation of DNA-templated transcription"/>
    <property type="evidence" value="ECO:0007669"/>
    <property type="project" value="InterPro"/>
</dbReference>
<dbReference type="PROSITE" id="PS50977">
    <property type="entry name" value="HTH_TETR_2"/>
    <property type="match status" value="1"/>
</dbReference>
<comment type="caution">
    <text evidence="4">The sequence shown here is derived from an EMBL/GenBank/DDBJ whole genome shotgun (WGS) entry which is preliminary data.</text>
</comment>
<dbReference type="Pfam" id="PF08360">
    <property type="entry name" value="TetR_C_5"/>
    <property type="match status" value="1"/>
</dbReference>
<accession>A0A662DCG0</accession>
<dbReference type="SUPFAM" id="SSF48498">
    <property type="entry name" value="Tetracyclin repressor-like, C-terminal domain"/>
    <property type="match status" value="1"/>
</dbReference>
<dbReference type="Gene3D" id="1.10.10.60">
    <property type="entry name" value="Homeodomain-like"/>
    <property type="match status" value="1"/>
</dbReference>
<name>A0A662DCG0_UNCAE</name>
<dbReference type="GO" id="GO:0003677">
    <property type="term" value="F:DNA binding"/>
    <property type="evidence" value="ECO:0007669"/>
    <property type="project" value="UniProtKB-UniRule"/>
</dbReference>
<feature type="DNA-binding region" description="H-T-H motif" evidence="2">
    <location>
        <begin position="26"/>
        <end position="45"/>
    </location>
</feature>
<dbReference type="AlphaFoldDB" id="A0A662DCG0"/>
<dbReference type="InterPro" id="IPR001647">
    <property type="entry name" value="HTH_TetR"/>
</dbReference>
<dbReference type="InterPro" id="IPR036271">
    <property type="entry name" value="Tet_transcr_reg_TetR-rel_C_sf"/>
</dbReference>
<dbReference type="InterPro" id="IPR009057">
    <property type="entry name" value="Homeodomain-like_sf"/>
</dbReference>
<evidence type="ECO:0000313" key="4">
    <source>
        <dbReference type="EMBL" id="RLE13155.1"/>
    </source>
</evidence>
<dbReference type="PANTHER" id="PTHR30328:SF54">
    <property type="entry name" value="HTH-TYPE TRANSCRIPTIONAL REPRESSOR SCO4008"/>
    <property type="match status" value="1"/>
</dbReference>
<keyword evidence="1 2" id="KW-0238">DNA-binding</keyword>
<dbReference type="GO" id="GO:0003700">
    <property type="term" value="F:DNA-binding transcription factor activity"/>
    <property type="evidence" value="ECO:0007669"/>
    <property type="project" value="InterPro"/>
</dbReference>
<dbReference type="Gene3D" id="1.10.357.10">
    <property type="entry name" value="Tetracycline Repressor, domain 2"/>
    <property type="match status" value="1"/>
</dbReference>
<dbReference type="SUPFAM" id="SSF46689">
    <property type="entry name" value="Homeodomain-like"/>
    <property type="match status" value="1"/>
</dbReference>
<dbReference type="EMBL" id="QMQA01000113">
    <property type="protein sequence ID" value="RLE13155.1"/>
    <property type="molecule type" value="Genomic_DNA"/>
</dbReference>
<dbReference type="InterPro" id="IPR013571">
    <property type="entry name" value="Tscrpt_reg_QacR_C"/>
</dbReference>
<evidence type="ECO:0000256" key="1">
    <source>
        <dbReference type="ARBA" id="ARBA00023125"/>
    </source>
</evidence>
<evidence type="ECO:0000259" key="3">
    <source>
        <dbReference type="PROSITE" id="PS50977"/>
    </source>
</evidence>
<dbReference type="PANTHER" id="PTHR30328">
    <property type="entry name" value="TRANSCRIPTIONAL REPRESSOR"/>
    <property type="match status" value="1"/>
</dbReference>
<dbReference type="InterPro" id="IPR050109">
    <property type="entry name" value="HTH-type_TetR-like_transc_reg"/>
</dbReference>
<organism evidence="4 5">
    <name type="scientific">Aerophobetes bacterium</name>
    <dbReference type="NCBI Taxonomy" id="2030807"/>
    <lineage>
        <taxon>Bacteria</taxon>
        <taxon>Candidatus Aerophobota</taxon>
    </lineage>
</organism>
<evidence type="ECO:0000256" key="2">
    <source>
        <dbReference type="PROSITE-ProRule" id="PRU00335"/>
    </source>
</evidence>
<proteinExistence type="predicted"/>
<sequence>MKNSKSELILNVAQKLFAQYGFKKTTLDEIARSAHITKSSIYYYFDSKEDIFRAVLEKENRLWSQKIREVISKANTPQEKLRAYVVTKMKHLSQLVNFYSALKEEYLEHYSFIERIRKKNLQEEIKIVRAILKEGAKKGIFQVEDLELVAFVIVTALKGLEYPWAMKVPMPDMEEHIDLLLKVLFNGLLKR</sequence>
<feature type="domain" description="HTH tetR-type" evidence="3">
    <location>
        <begin position="3"/>
        <end position="63"/>
    </location>
</feature>